<dbReference type="STRING" id="1302250.GCA_001313225_03307"/>
<evidence type="ECO:0000313" key="1">
    <source>
        <dbReference type="EMBL" id="GAX01123.1"/>
    </source>
</evidence>
<dbReference type="EMBL" id="BCMG01000005">
    <property type="protein sequence ID" value="GAX01123.1"/>
    <property type="molecule type" value="Genomic_DNA"/>
</dbReference>
<keyword evidence="2" id="KW-1185">Reference proteome</keyword>
<organism evidence="1 2">
    <name type="scientific">Secundilactobacillus silagei JCM 19001</name>
    <dbReference type="NCBI Taxonomy" id="1302250"/>
    <lineage>
        <taxon>Bacteria</taxon>
        <taxon>Bacillati</taxon>
        <taxon>Bacillota</taxon>
        <taxon>Bacilli</taxon>
        <taxon>Lactobacillales</taxon>
        <taxon>Lactobacillaceae</taxon>
        <taxon>Secundilactobacillus</taxon>
    </lineage>
</organism>
<name>A0A1Z5IH92_9LACO</name>
<dbReference type="Gene3D" id="1.10.260.40">
    <property type="entry name" value="lambda repressor-like DNA-binding domains"/>
    <property type="match status" value="1"/>
</dbReference>
<reference evidence="1 2" key="1">
    <citation type="submission" date="2015-11" db="EMBL/GenBank/DDBJ databases">
        <title>Draft genome sequences of new species of the genus Lactobacillus isolated from orchardgrass silage.</title>
        <authorList>
            <person name="Tohno M."/>
            <person name="Tanizawa Y."/>
            <person name="Arita M."/>
        </authorList>
    </citation>
    <scope>NUCLEOTIDE SEQUENCE [LARGE SCALE GENOMIC DNA]</scope>
    <source>
        <strain evidence="1 2">IWT126</strain>
    </source>
</reference>
<evidence type="ECO:0000313" key="2">
    <source>
        <dbReference type="Proteomes" id="UP000198402"/>
    </source>
</evidence>
<comment type="caution">
    <text evidence="1">The sequence shown here is derived from an EMBL/GenBank/DDBJ whole genome shotgun (WGS) entry which is preliminary data.</text>
</comment>
<dbReference type="AlphaFoldDB" id="A0A1Z5IH92"/>
<dbReference type="GO" id="GO:0003677">
    <property type="term" value="F:DNA binding"/>
    <property type="evidence" value="ECO:0007669"/>
    <property type="project" value="InterPro"/>
</dbReference>
<dbReference type="Proteomes" id="UP000198402">
    <property type="component" value="Unassembled WGS sequence"/>
</dbReference>
<dbReference type="RefSeq" id="WP_225362326.1">
    <property type="nucleotide sequence ID" value="NZ_BBFL01000020.1"/>
</dbReference>
<accession>A0A1Z5IH92</accession>
<gene>
    <name evidence="1" type="ORF">IWT126_01148</name>
</gene>
<protein>
    <submittedName>
        <fullName evidence="1">Cro/Cl family transcriptional regulator</fullName>
    </submittedName>
</protein>
<proteinExistence type="predicted"/>
<dbReference type="InterPro" id="IPR010982">
    <property type="entry name" value="Lambda_DNA-bd_dom_sf"/>
</dbReference>
<sequence>MKTDGELISKHLMELITKRKLPINRIATLADMSQSTVNAMFEERSK</sequence>